<proteinExistence type="predicted"/>
<dbReference type="eggNOG" id="arCOG06027">
    <property type="taxonomic scope" value="Archaea"/>
</dbReference>
<evidence type="ECO:0000313" key="2">
    <source>
        <dbReference type="Proteomes" id="UP000003980"/>
    </source>
</evidence>
<protein>
    <recommendedName>
        <fullName evidence="3">DUF488 domain-containing protein</fullName>
    </recommendedName>
</protein>
<dbReference type="Proteomes" id="UP000003980">
    <property type="component" value="Unassembled WGS sequence"/>
</dbReference>
<dbReference type="AlphaFoldDB" id="H2C4C3"/>
<dbReference type="HOGENOM" id="CLU_137928_0_0_2"/>
<dbReference type="PANTHER" id="PTHR36849">
    <property type="entry name" value="CYTOPLASMIC PROTEIN-RELATED"/>
    <property type="match status" value="1"/>
</dbReference>
<reference evidence="1 2" key="1">
    <citation type="submission" date="2012-01" db="EMBL/GenBank/DDBJ databases">
        <title>Improved High-Quality Draft sequence of Metallosphaera yellowstonensis MK1.</title>
        <authorList>
            <consortium name="US DOE Joint Genome Institute"/>
            <person name="Lucas S."/>
            <person name="Han J."/>
            <person name="Cheng J.-F."/>
            <person name="Goodwin L."/>
            <person name="Pitluck S."/>
            <person name="Peters L."/>
            <person name="Teshima H."/>
            <person name="Detter J.C."/>
            <person name="Han C."/>
            <person name="Tapia R."/>
            <person name="Land M."/>
            <person name="Hauser L."/>
            <person name="Kyrpides N."/>
            <person name="Kozubal M."/>
            <person name="Macur R.E."/>
            <person name="Jay Z."/>
            <person name="Inskeep W."/>
            <person name="Woyke T."/>
        </authorList>
    </citation>
    <scope>NUCLEOTIDE SEQUENCE [LARGE SCALE GENOMIC DNA]</scope>
    <source>
        <strain evidence="1 2">MK1</strain>
    </source>
</reference>
<keyword evidence="2" id="KW-1185">Reference proteome</keyword>
<dbReference type="STRING" id="671065.MetMK1DRAFT_00002900"/>
<name>H2C4C3_9CREN</name>
<gene>
    <name evidence="1" type="ORF">MetMK1DRAFT_00002900</name>
</gene>
<dbReference type="PANTHER" id="PTHR36849:SF1">
    <property type="entry name" value="CYTOPLASMIC PROTEIN"/>
    <property type="match status" value="1"/>
</dbReference>
<dbReference type="InterPro" id="IPR052552">
    <property type="entry name" value="YeaO-like"/>
</dbReference>
<dbReference type="Pfam" id="PF22752">
    <property type="entry name" value="DUF488-N3i"/>
    <property type="match status" value="1"/>
</dbReference>
<evidence type="ECO:0008006" key="3">
    <source>
        <dbReference type="Google" id="ProtNLM"/>
    </source>
</evidence>
<organism evidence="1 2">
    <name type="scientific">Metallosphaera yellowstonensis MK1</name>
    <dbReference type="NCBI Taxonomy" id="671065"/>
    <lineage>
        <taxon>Archaea</taxon>
        <taxon>Thermoproteota</taxon>
        <taxon>Thermoprotei</taxon>
        <taxon>Sulfolobales</taxon>
        <taxon>Sulfolobaceae</taxon>
        <taxon>Metallosphaera</taxon>
    </lineage>
</organism>
<dbReference type="EMBL" id="JH597761">
    <property type="protein sequence ID" value="EHP69788.1"/>
    <property type="molecule type" value="Genomic_DNA"/>
</dbReference>
<sequence>MMIKLKRIYDPPTPDDGIRVLVDGLWPRGLRKDEAKVDLWLREVAPSKELREWFSHDPSRWEEFRRRYKAELEKNEGISALRELIKREKTVTLLFSARDRERNNAVVLKEFLEISK</sequence>
<evidence type="ECO:0000313" key="1">
    <source>
        <dbReference type="EMBL" id="EHP69788.1"/>
    </source>
</evidence>
<accession>H2C4C3</accession>